<dbReference type="EMBL" id="JARBDR010000903">
    <property type="protein sequence ID" value="KAJ8304207.1"/>
    <property type="molecule type" value="Genomic_DNA"/>
</dbReference>
<gene>
    <name evidence="1" type="ORF">KUTeg_017790</name>
</gene>
<reference evidence="1 2" key="1">
    <citation type="submission" date="2022-12" db="EMBL/GenBank/DDBJ databases">
        <title>Chromosome-level genome of Tegillarca granosa.</title>
        <authorList>
            <person name="Kim J."/>
        </authorList>
    </citation>
    <scope>NUCLEOTIDE SEQUENCE [LARGE SCALE GENOMIC DNA]</scope>
    <source>
        <strain evidence="1">Teg-2019</strain>
        <tissue evidence="1">Adductor muscle</tissue>
    </source>
</reference>
<organism evidence="1 2">
    <name type="scientific">Tegillarca granosa</name>
    <name type="common">Malaysian cockle</name>
    <name type="synonym">Anadara granosa</name>
    <dbReference type="NCBI Taxonomy" id="220873"/>
    <lineage>
        <taxon>Eukaryota</taxon>
        <taxon>Metazoa</taxon>
        <taxon>Spiralia</taxon>
        <taxon>Lophotrochozoa</taxon>
        <taxon>Mollusca</taxon>
        <taxon>Bivalvia</taxon>
        <taxon>Autobranchia</taxon>
        <taxon>Pteriomorphia</taxon>
        <taxon>Arcoida</taxon>
        <taxon>Arcoidea</taxon>
        <taxon>Arcidae</taxon>
        <taxon>Tegillarca</taxon>
    </lineage>
</organism>
<keyword evidence="2" id="KW-1185">Reference proteome</keyword>
<sequence>MFHTISSKCGLTKERIQRRKQDHGYQLHSNGHIHDVQIAELRAIWYMSGINVFQKLDSLEIPTDYRFFWTVQGRYIQQNVVVLGKFSFLLQSAQALQVFAFRRMNNGHSMS</sequence>
<protein>
    <submittedName>
        <fullName evidence="1">Uncharacterized protein</fullName>
    </submittedName>
</protein>
<comment type="caution">
    <text evidence="1">The sequence shown here is derived from an EMBL/GenBank/DDBJ whole genome shotgun (WGS) entry which is preliminary data.</text>
</comment>
<evidence type="ECO:0000313" key="1">
    <source>
        <dbReference type="EMBL" id="KAJ8304207.1"/>
    </source>
</evidence>
<dbReference type="Proteomes" id="UP001217089">
    <property type="component" value="Unassembled WGS sequence"/>
</dbReference>
<evidence type="ECO:0000313" key="2">
    <source>
        <dbReference type="Proteomes" id="UP001217089"/>
    </source>
</evidence>
<proteinExistence type="predicted"/>
<accession>A0ABQ9EFY5</accession>
<name>A0ABQ9EFY5_TEGGR</name>